<dbReference type="AlphaFoldDB" id="A0A9D9HNG9"/>
<sequence length="54" mass="6541">MKRNCVCTLFLLLLVFSAIGQPYPFSEIQKLFSRTHKLMYARELRLNDQHSRYY</sequence>
<dbReference type="Proteomes" id="UP000823638">
    <property type="component" value="Unassembled WGS sequence"/>
</dbReference>
<comment type="caution">
    <text evidence="1">The sequence shown here is derived from an EMBL/GenBank/DDBJ whole genome shotgun (WGS) entry which is preliminary data.</text>
</comment>
<proteinExistence type="predicted"/>
<reference evidence="1" key="1">
    <citation type="submission" date="2020-10" db="EMBL/GenBank/DDBJ databases">
        <authorList>
            <person name="Gilroy R."/>
        </authorList>
    </citation>
    <scope>NUCLEOTIDE SEQUENCE</scope>
    <source>
        <strain evidence="1">10532</strain>
    </source>
</reference>
<feature type="non-terminal residue" evidence="1">
    <location>
        <position position="54"/>
    </location>
</feature>
<evidence type="ECO:0000313" key="1">
    <source>
        <dbReference type="EMBL" id="MBO8457076.1"/>
    </source>
</evidence>
<accession>A0A9D9HNG9</accession>
<gene>
    <name evidence="1" type="ORF">IAA81_02470</name>
</gene>
<reference evidence="1" key="2">
    <citation type="journal article" date="2021" name="PeerJ">
        <title>Extensive microbial diversity within the chicken gut microbiome revealed by metagenomics and culture.</title>
        <authorList>
            <person name="Gilroy R."/>
            <person name="Ravi A."/>
            <person name="Getino M."/>
            <person name="Pursley I."/>
            <person name="Horton D.L."/>
            <person name="Alikhan N.F."/>
            <person name="Baker D."/>
            <person name="Gharbi K."/>
            <person name="Hall N."/>
            <person name="Watson M."/>
            <person name="Adriaenssens E.M."/>
            <person name="Foster-Nyarko E."/>
            <person name="Jarju S."/>
            <person name="Secka A."/>
            <person name="Antonio M."/>
            <person name="Oren A."/>
            <person name="Chaudhuri R.R."/>
            <person name="La Ragione R."/>
            <person name="Hildebrand F."/>
            <person name="Pallen M.J."/>
        </authorList>
    </citation>
    <scope>NUCLEOTIDE SEQUENCE</scope>
    <source>
        <strain evidence="1">10532</strain>
    </source>
</reference>
<name>A0A9D9HNG9_9SPIR</name>
<evidence type="ECO:0000313" key="2">
    <source>
        <dbReference type="Proteomes" id="UP000823638"/>
    </source>
</evidence>
<organism evidence="1 2">
    <name type="scientific">Candidatus Gallitreponema excrementavium</name>
    <dbReference type="NCBI Taxonomy" id="2840840"/>
    <lineage>
        <taxon>Bacteria</taxon>
        <taxon>Pseudomonadati</taxon>
        <taxon>Spirochaetota</taxon>
        <taxon>Spirochaetia</taxon>
        <taxon>Spirochaetales</taxon>
        <taxon>Candidatus Gallitreponema</taxon>
    </lineage>
</organism>
<dbReference type="EMBL" id="JADIMM010000027">
    <property type="protein sequence ID" value="MBO8457076.1"/>
    <property type="molecule type" value="Genomic_DNA"/>
</dbReference>
<protein>
    <submittedName>
        <fullName evidence="1">Uncharacterized protein</fullName>
    </submittedName>
</protein>